<evidence type="ECO:0000313" key="2">
    <source>
        <dbReference type="EMBL" id="SFU76239.1"/>
    </source>
</evidence>
<organism evidence="2 3">
    <name type="scientific">Halomonas korlensis</name>
    <dbReference type="NCBI Taxonomy" id="463301"/>
    <lineage>
        <taxon>Bacteria</taxon>
        <taxon>Pseudomonadati</taxon>
        <taxon>Pseudomonadota</taxon>
        <taxon>Gammaproteobacteria</taxon>
        <taxon>Oceanospirillales</taxon>
        <taxon>Halomonadaceae</taxon>
        <taxon>Halomonas</taxon>
    </lineage>
</organism>
<dbReference type="AlphaFoldDB" id="A0A1I7ITJ4"/>
<reference evidence="3" key="1">
    <citation type="submission" date="2016-10" db="EMBL/GenBank/DDBJ databases">
        <authorList>
            <person name="Varghese N."/>
            <person name="Submissions S."/>
        </authorList>
    </citation>
    <scope>NUCLEOTIDE SEQUENCE [LARGE SCALE GENOMIC DNA]</scope>
    <source>
        <strain evidence="3">CGMCC 1.6981</strain>
    </source>
</reference>
<protein>
    <submittedName>
        <fullName evidence="2">Uncharacterized protein</fullName>
    </submittedName>
</protein>
<dbReference type="Proteomes" id="UP000198693">
    <property type="component" value="Unassembled WGS sequence"/>
</dbReference>
<sequence length="71" mass="8034">MISFAAPFLHDSLVGSRGFDEGGVNIQGFLVYSSLAFYVLLINHILYPKKHKNGVYICSTVFTFADWWAPY</sequence>
<gene>
    <name evidence="2" type="ORF">SAMN04487955_10825</name>
</gene>
<dbReference type="EMBL" id="FPBP01000008">
    <property type="protein sequence ID" value="SFU76239.1"/>
    <property type="molecule type" value="Genomic_DNA"/>
</dbReference>
<proteinExistence type="predicted"/>
<name>A0A1I7ITJ4_9GAMM</name>
<feature type="transmembrane region" description="Helical" evidence="1">
    <location>
        <begin position="29"/>
        <end position="47"/>
    </location>
</feature>
<evidence type="ECO:0000256" key="1">
    <source>
        <dbReference type="SAM" id="Phobius"/>
    </source>
</evidence>
<dbReference type="STRING" id="463301.SAMN04487955_10825"/>
<keyword evidence="1" id="KW-0472">Membrane</keyword>
<keyword evidence="1" id="KW-1133">Transmembrane helix</keyword>
<evidence type="ECO:0000313" key="3">
    <source>
        <dbReference type="Proteomes" id="UP000198693"/>
    </source>
</evidence>
<accession>A0A1I7ITJ4</accession>
<keyword evidence="3" id="KW-1185">Reference proteome</keyword>
<keyword evidence="1" id="KW-0812">Transmembrane</keyword>